<keyword evidence="5" id="KW-0472">Membrane</keyword>
<keyword evidence="8" id="KW-1185">Reference proteome</keyword>
<dbReference type="Proteomes" id="UP001412067">
    <property type="component" value="Unassembled WGS sequence"/>
</dbReference>
<sequence>MATVSGRTREVGVRWKKRCGYLLEEIGRHVILLLCQFINHIEVIRFPIYYPSEQEKEDPKLYACNVRKLMASEGNLIFSDIGLPEKRVYHAALNGNSLPCVLHQKDE</sequence>
<name>A0ABR2M9Y2_9ASPA</name>
<evidence type="ECO:0000256" key="2">
    <source>
        <dbReference type="ARBA" id="ARBA00022692"/>
    </source>
</evidence>
<evidence type="ECO:0000313" key="7">
    <source>
        <dbReference type="EMBL" id="KAK8959963.1"/>
    </source>
</evidence>
<evidence type="ECO:0000313" key="8">
    <source>
        <dbReference type="Proteomes" id="UP001412067"/>
    </source>
</evidence>
<comment type="caution">
    <text evidence="7">The sequence shown here is derived from an EMBL/GenBank/DDBJ whole genome shotgun (WGS) entry which is preliminary data.</text>
</comment>
<organism evidence="7 8">
    <name type="scientific">Platanthera guangdongensis</name>
    <dbReference type="NCBI Taxonomy" id="2320717"/>
    <lineage>
        <taxon>Eukaryota</taxon>
        <taxon>Viridiplantae</taxon>
        <taxon>Streptophyta</taxon>
        <taxon>Embryophyta</taxon>
        <taxon>Tracheophyta</taxon>
        <taxon>Spermatophyta</taxon>
        <taxon>Magnoliopsida</taxon>
        <taxon>Liliopsida</taxon>
        <taxon>Asparagales</taxon>
        <taxon>Orchidaceae</taxon>
        <taxon>Orchidoideae</taxon>
        <taxon>Orchideae</taxon>
        <taxon>Orchidinae</taxon>
        <taxon>Platanthera</taxon>
    </lineage>
</organism>
<evidence type="ECO:0000256" key="3">
    <source>
        <dbReference type="ARBA" id="ARBA00022989"/>
    </source>
</evidence>
<dbReference type="GO" id="GO:0016746">
    <property type="term" value="F:acyltransferase activity"/>
    <property type="evidence" value="ECO:0007669"/>
    <property type="project" value="UniProtKB-KW"/>
</dbReference>
<keyword evidence="2" id="KW-0812">Transmembrane</keyword>
<evidence type="ECO:0000256" key="6">
    <source>
        <dbReference type="ARBA" id="ARBA00023315"/>
    </source>
</evidence>
<dbReference type="PANTHER" id="PTHR23063">
    <property type="entry name" value="PHOSPHOLIPID ACYLTRANSFERASE"/>
    <property type="match status" value="1"/>
</dbReference>
<reference evidence="7 8" key="1">
    <citation type="journal article" date="2022" name="Nat. Plants">
        <title>Genomes of leafy and leafless Platanthera orchids illuminate the evolution of mycoheterotrophy.</title>
        <authorList>
            <person name="Li M.H."/>
            <person name="Liu K.W."/>
            <person name="Li Z."/>
            <person name="Lu H.C."/>
            <person name="Ye Q.L."/>
            <person name="Zhang D."/>
            <person name="Wang J.Y."/>
            <person name="Li Y.F."/>
            <person name="Zhong Z.M."/>
            <person name="Liu X."/>
            <person name="Yu X."/>
            <person name="Liu D.K."/>
            <person name="Tu X.D."/>
            <person name="Liu B."/>
            <person name="Hao Y."/>
            <person name="Liao X.Y."/>
            <person name="Jiang Y.T."/>
            <person name="Sun W.H."/>
            <person name="Chen J."/>
            <person name="Chen Y.Q."/>
            <person name="Ai Y."/>
            <person name="Zhai J.W."/>
            <person name="Wu S.S."/>
            <person name="Zhou Z."/>
            <person name="Hsiao Y.Y."/>
            <person name="Wu W.L."/>
            <person name="Chen Y.Y."/>
            <person name="Lin Y.F."/>
            <person name="Hsu J.L."/>
            <person name="Li C.Y."/>
            <person name="Wang Z.W."/>
            <person name="Zhao X."/>
            <person name="Zhong W.Y."/>
            <person name="Ma X.K."/>
            <person name="Ma L."/>
            <person name="Huang J."/>
            <person name="Chen G.Z."/>
            <person name="Huang M.Z."/>
            <person name="Huang L."/>
            <person name="Peng D.H."/>
            <person name="Luo Y.B."/>
            <person name="Zou S.Q."/>
            <person name="Chen S.P."/>
            <person name="Lan S."/>
            <person name="Tsai W.C."/>
            <person name="Van de Peer Y."/>
            <person name="Liu Z.J."/>
        </authorList>
    </citation>
    <scope>NUCLEOTIDE SEQUENCE [LARGE SCALE GENOMIC DNA]</scope>
    <source>
        <strain evidence="7">Lor288</strain>
    </source>
</reference>
<evidence type="ECO:0000256" key="5">
    <source>
        <dbReference type="ARBA" id="ARBA00023136"/>
    </source>
</evidence>
<gene>
    <name evidence="7" type="primary">LPEAT1</name>
    <name evidence="7" type="ORF">KSP40_PGU017220</name>
</gene>
<evidence type="ECO:0000256" key="4">
    <source>
        <dbReference type="ARBA" id="ARBA00023098"/>
    </source>
</evidence>
<accession>A0ABR2M9Y2</accession>
<protein>
    <submittedName>
        <fullName evidence="7">Lysophospholipid acyltransferase LPEAT1</fullName>
    </submittedName>
</protein>
<keyword evidence="6 7" id="KW-0012">Acyltransferase</keyword>
<keyword evidence="1" id="KW-0808">Transferase</keyword>
<dbReference type="PANTHER" id="PTHR23063:SF54">
    <property type="entry name" value="LYSOPHOSPHOLIPID ACYLTRANSFERASE LPEAT1"/>
    <property type="match status" value="1"/>
</dbReference>
<dbReference type="EMBL" id="JBBWWR010000011">
    <property type="protein sequence ID" value="KAK8959963.1"/>
    <property type="molecule type" value="Genomic_DNA"/>
</dbReference>
<evidence type="ECO:0000256" key="1">
    <source>
        <dbReference type="ARBA" id="ARBA00022679"/>
    </source>
</evidence>
<keyword evidence="4" id="KW-0443">Lipid metabolism</keyword>
<proteinExistence type="predicted"/>
<keyword evidence="3" id="KW-1133">Transmembrane helix</keyword>